<evidence type="ECO:0000256" key="1">
    <source>
        <dbReference type="SAM" id="MobiDB-lite"/>
    </source>
</evidence>
<evidence type="ECO:0000256" key="2">
    <source>
        <dbReference type="SAM" id="SignalP"/>
    </source>
</evidence>
<reference evidence="4 5" key="1">
    <citation type="submission" date="2019-04" db="EMBL/GenBank/DDBJ databases">
        <authorList>
            <person name="Van Vliet M D."/>
        </authorList>
    </citation>
    <scope>NUCLEOTIDE SEQUENCE [LARGE SCALE GENOMIC DNA]</scope>
    <source>
        <strain evidence="4 5">F21</strain>
    </source>
</reference>
<feature type="compositionally biased region" description="Basic residues" evidence="1">
    <location>
        <begin position="806"/>
        <end position="815"/>
    </location>
</feature>
<dbReference type="InterPro" id="IPR011042">
    <property type="entry name" value="6-blade_b-propeller_TolB-like"/>
</dbReference>
<feature type="signal peptide" evidence="2">
    <location>
        <begin position="1"/>
        <end position="28"/>
    </location>
</feature>
<sequence length="815" mass="89949">MKTKLKRMFTPANGWIAAILFIAGSAYGAKSTTALIPDPDAVPLTDAFNPAAAKQLLSQGIREVVFIKRHTFDSNHYYTEYLNSKWKPGGNLCVLNLETGNVREVVPELSGGVFNRFDVSFDAKKIVFDYKKSKEAGYRIYEVNVDGTGLRQITFPAVEEAGYAEKYNGVTSHLTTDDLHPCYLPDGGFAFVSTRIKSGVLCDQPDRFTTKVLYRMNADGSGIRPLSNSVVSEACPTLMPDGRILYHRWEYNDKSQVKAKCLWAVRPDGTGSVEIYGNTLTVPNTLIYGRTIPGAPHKMVALACTHCCPNNALGSIVVIDSSKDIRSLEPLTYITKDIGARTHNGFDFLVDGEWMISERTGRPGRLFKDPYPISEELFIVSHKPKGYEWSHPNAFDLVLLNEKGEGTPLYQTKDISCWHPYPLIPREKPPVLSSSLNSQLAKENKAVCIVTDVYVGLEGVARGTVKHLRILEQVPRPWAAHTLWHGDAGNGSNTIIGHGRLGVKVQYGVVPVEEDGSACFEVPAGRNIHFQALDENYMMVQTERTYVNYMPGETRSCLGCHETQNTVPQAGSGFTSPLALRRAPSKPQAQPGDASAQKVIDYMTQIQPILDQHCVSCHGADSPKNGMSLTAEPTPLYTVSYESLMGGPMDEENARAGERLSVSEVYKTYGVEYRGSYYSGSHTSVLVPILSGGKIMPLNTAEDAARIKKLADVHKGVALSQGEFVTFVNWLDTFGQFYPSYWGLKNADFKGLFGYRPEISFEEAIGLEIPEKLVELYQNPPPSEHLNPKNKSKKSTGSSDGDAPKSKKKNRKKKS</sequence>
<feature type="region of interest" description="Disordered" evidence="1">
    <location>
        <begin position="777"/>
        <end position="815"/>
    </location>
</feature>
<feature type="domain" description="Hydrazine synthase alpha subunit middle" evidence="3">
    <location>
        <begin position="463"/>
        <end position="562"/>
    </location>
</feature>
<dbReference type="InterPro" id="IPR036280">
    <property type="entry name" value="Multihaem_cyt_sf"/>
</dbReference>
<keyword evidence="2" id="KW-0732">Signal</keyword>
<dbReference type="Gene3D" id="2.120.10.30">
    <property type="entry name" value="TolB, C-terminal domain"/>
    <property type="match status" value="1"/>
</dbReference>
<dbReference type="InterPro" id="IPR040698">
    <property type="entry name" value="HZS_alpha_mid"/>
</dbReference>
<evidence type="ECO:0000313" key="4">
    <source>
        <dbReference type="EMBL" id="VGO18557.1"/>
    </source>
</evidence>
<feature type="chain" id="PRO_5025454419" description="Hydrazine synthase alpha subunit middle domain-containing protein" evidence="2">
    <location>
        <begin position="29"/>
        <end position="815"/>
    </location>
</feature>
<dbReference type="RefSeq" id="WP_136060030.1">
    <property type="nucleotide sequence ID" value="NZ_CAAHFH010000001.1"/>
</dbReference>
<dbReference type="EMBL" id="CAAHFH010000001">
    <property type="protein sequence ID" value="VGO18557.1"/>
    <property type="molecule type" value="Genomic_DNA"/>
</dbReference>
<evidence type="ECO:0000259" key="3">
    <source>
        <dbReference type="Pfam" id="PF18582"/>
    </source>
</evidence>
<proteinExistence type="predicted"/>
<name>A0A6C2UGB2_9BACT</name>
<dbReference type="Proteomes" id="UP000346198">
    <property type="component" value="Unassembled WGS sequence"/>
</dbReference>
<keyword evidence="5" id="KW-1185">Reference proteome</keyword>
<organism evidence="4 5">
    <name type="scientific">Pontiella sulfatireligans</name>
    <dbReference type="NCBI Taxonomy" id="2750658"/>
    <lineage>
        <taxon>Bacteria</taxon>
        <taxon>Pseudomonadati</taxon>
        <taxon>Kiritimatiellota</taxon>
        <taxon>Kiritimatiellia</taxon>
        <taxon>Kiritimatiellales</taxon>
        <taxon>Pontiellaceae</taxon>
        <taxon>Pontiella</taxon>
    </lineage>
</organism>
<dbReference type="AlphaFoldDB" id="A0A6C2UGB2"/>
<protein>
    <recommendedName>
        <fullName evidence="3">Hydrazine synthase alpha subunit middle domain-containing protein</fullName>
    </recommendedName>
</protein>
<dbReference type="Pfam" id="PF18582">
    <property type="entry name" value="HZS_alpha"/>
    <property type="match status" value="1"/>
</dbReference>
<evidence type="ECO:0000313" key="5">
    <source>
        <dbReference type="Proteomes" id="UP000346198"/>
    </source>
</evidence>
<dbReference type="SUPFAM" id="SSF82171">
    <property type="entry name" value="DPP6 N-terminal domain-like"/>
    <property type="match status" value="1"/>
</dbReference>
<gene>
    <name evidence="4" type="ORF">SCARR_00610</name>
</gene>
<dbReference type="SUPFAM" id="SSF48695">
    <property type="entry name" value="Multiheme cytochromes"/>
    <property type="match status" value="1"/>
</dbReference>
<accession>A0A6C2UGB2</accession>